<sequence length="182" mass="20678">MNQTETVTLAGGCFWCAEAIFKKLKGVVKVISGYSGGKTQNPTYAEVSSGTIGHAETIQITFDPTVISLEQVYEVFFKLHDPTTLNRQGNDVGSQYRSAIFYHSPKQKASAEKVKQDIVDAKLYPGKIVTEIVPFTRFYPAEEHHQDYYTKNSYQPYCQLVIDPKITKLYKTFPEMIKPEYK</sequence>
<comment type="catalytic activity">
    <reaction evidence="3 4">
        <text>[thioredoxin]-disulfide + L-methionine + H2O = L-methionine (S)-S-oxide + [thioredoxin]-dithiol</text>
        <dbReference type="Rhea" id="RHEA:19993"/>
        <dbReference type="Rhea" id="RHEA-COMP:10698"/>
        <dbReference type="Rhea" id="RHEA-COMP:10700"/>
        <dbReference type="ChEBI" id="CHEBI:15377"/>
        <dbReference type="ChEBI" id="CHEBI:29950"/>
        <dbReference type="ChEBI" id="CHEBI:50058"/>
        <dbReference type="ChEBI" id="CHEBI:57844"/>
        <dbReference type="ChEBI" id="CHEBI:58772"/>
        <dbReference type="EC" id="1.8.4.11"/>
    </reaction>
</comment>
<reference evidence="6 7" key="1">
    <citation type="journal article" date="2015" name="Nature">
        <title>rRNA introns, odd ribosomes, and small enigmatic genomes across a large radiation of phyla.</title>
        <authorList>
            <person name="Brown C.T."/>
            <person name="Hug L.A."/>
            <person name="Thomas B.C."/>
            <person name="Sharon I."/>
            <person name="Castelle C.J."/>
            <person name="Singh A."/>
            <person name="Wilkins M.J."/>
            <person name="Williams K.H."/>
            <person name="Banfield J.F."/>
        </authorList>
    </citation>
    <scope>NUCLEOTIDE SEQUENCE [LARGE SCALE GENOMIC DNA]</scope>
</reference>
<dbReference type="GO" id="GO:0008113">
    <property type="term" value="F:peptide-methionine (S)-S-oxide reductase activity"/>
    <property type="evidence" value="ECO:0007669"/>
    <property type="project" value="UniProtKB-UniRule"/>
</dbReference>
<dbReference type="Gene3D" id="3.30.1060.10">
    <property type="entry name" value="Peptide methionine sulphoxide reductase MsrA"/>
    <property type="match status" value="1"/>
</dbReference>
<dbReference type="STRING" id="1618436.UV59_C0002G0013"/>
<evidence type="ECO:0000313" key="7">
    <source>
        <dbReference type="Proteomes" id="UP000034543"/>
    </source>
</evidence>
<dbReference type="GO" id="GO:0033744">
    <property type="term" value="F:L-methionine:thioredoxin-disulfide S-oxidoreductase activity"/>
    <property type="evidence" value="ECO:0007669"/>
    <property type="project" value="RHEA"/>
</dbReference>
<comment type="function">
    <text evidence="4">Has an important function as a repair enzyme for proteins that have been inactivated by oxidation. Catalyzes the reversible oxidation-reduction of methionine sulfoxide in proteins to methionine.</text>
</comment>
<dbReference type="PANTHER" id="PTHR43774:SF1">
    <property type="entry name" value="PEPTIDE METHIONINE SULFOXIDE REDUCTASE MSRA 2"/>
    <property type="match status" value="1"/>
</dbReference>
<feature type="domain" description="Peptide methionine sulphoxide reductase MsrA" evidence="5">
    <location>
        <begin position="6"/>
        <end position="159"/>
    </location>
</feature>
<dbReference type="HAMAP" id="MF_01401">
    <property type="entry name" value="MsrA"/>
    <property type="match status" value="1"/>
</dbReference>
<evidence type="ECO:0000256" key="1">
    <source>
        <dbReference type="ARBA" id="ARBA00023002"/>
    </source>
</evidence>
<evidence type="ECO:0000256" key="4">
    <source>
        <dbReference type="HAMAP-Rule" id="MF_01401"/>
    </source>
</evidence>
<proteinExistence type="inferred from homology"/>
<organism evidence="6 7">
    <name type="scientific">Candidatus Gottesmanbacteria bacterium GW2011_GWA1_43_11</name>
    <dbReference type="NCBI Taxonomy" id="1618436"/>
    <lineage>
        <taxon>Bacteria</taxon>
        <taxon>Candidatus Gottesmaniibacteriota</taxon>
    </lineage>
</organism>
<dbReference type="EMBL" id="LCFB01000002">
    <property type="protein sequence ID" value="KKS86138.1"/>
    <property type="molecule type" value="Genomic_DNA"/>
</dbReference>
<dbReference type="Proteomes" id="UP000034543">
    <property type="component" value="Unassembled WGS sequence"/>
</dbReference>
<dbReference type="PATRIC" id="fig|1618436.3.peg.98"/>
<dbReference type="AlphaFoldDB" id="A0A0G1FH36"/>
<feature type="active site" evidence="4">
    <location>
        <position position="13"/>
    </location>
</feature>
<accession>A0A0G1FH36</accession>
<dbReference type="SUPFAM" id="SSF55068">
    <property type="entry name" value="Peptide methionine sulfoxide reductase"/>
    <property type="match status" value="1"/>
</dbReference>
<keyword evidence="1 4" id="KW-0560">Oxidoreductase</keyword>
<comment type="caution">
    <text evidence="6">The sequence shown here is derived from an EMBL/GenBank/DDBJ whole genome shotgun (WGS) entry which is preliminary data.</text>
</comment>
<comment type="similarity">
    <text evidence="4">Belongs to the MsrA Met sulfoxide reductase family.</text>
</comment>
<dbReference type="EC" id="1.8.4.11" evidence="4"/>
<name>A0A0G1FH36_9BACT</name>
<dbReference type="NCBIfam" id="TIGR00401">
    <property type="entry name" value="msrA"/>
    <property type="match status" value="1"/>
</dbReference>
<dbReference type="InterPro" id="IPR002569">
    <property type="entry name" value="Met_Sox_Rdtase_MsrA_dom"/>
</dbReference>
<gene>
    <name evidence="4" type="primary">msrA</name>
    <name evidence="6" type="ORF">UV59_C0002G0013</name>
</gene>
<protein>
    <recommendedName>
        <fullName evidence="4">Peptide methionine sulfoxide reductase MsrA</fullName>
        <shortName evidence="4">Protein-methionine-S-oxide reductase</shortName>
        <ecNumber evidence="4">1.8.4.11</ecNumber>
    </recommendedName>
    <alternativeName>
        <fullName evidence="4">Peptide-methionine (S)-S-oxide reductase</fullName>
        <shortName evidence="4">Peptide Met(O) reductase</shortName>
    </alternativeName>
</protein>
<evidence type="ECO:0000313" key="6">
    <source>
        <dbReference type="EMBL" id="KKS86138.1"/>
    </source>
</evidence>
<comment type="catalytic activity">
    <reaction evidence="2 4">
        <text>L-methionyl-[protein] + [thioredoxin]-disulfide + H2O = L-methionyl-(S)-S-oxide-[protein] + [thioredoxin]-dithiol</text>
        <dbReference type="Rhea" id="RHEA:14217"/>
        <dbReference type="Rhea" id="RHEA-COMP:10698"/>
        <dbReference type="Rhea" id="RHEA-COMP:10700"/>
        <dbReference type="Rhea" id="RHEA-COMP:12313"/>
        <dbReference type="Rhea" id="RHEA-COMP:12315"/>
        <dbReference type="ChEBI" id="CHEBI:15377"/>
        <dbReference type="ChEBI" id="CHEBI:16044"/>
        <dbReference type="ChEBI" id="CHEBI:29950"/>
        <dbReference type="ChEBI" id="CHEBI:44120"/>
        <dbReference type="ChEBI" id="CHEBI:50058"/>
        <dbReference type="EC" id="1.8.4.11"/>
    </reaction>
</comment>
<dbReference type="InterPro" id="IPR036509">
    <property type="entry name" value="Met_Sox_Rdtase_MsrA_sf"/>
</dbReference>
<evidence type="ECO:0000259" key="5">
    <source>
        <dbReference type="Pfam" id="PF01625"/>
    </source>
</evidence>
<dbReference type="PANTHER" id="PTHR43774">
    <property type="entry name" value="PEPTIDE METHIONINE SULFOXIDE REDUCTASE"/>
    <property type="match status" value="1"/>
</dbReference>
<dbReference type="Pfam" id="PF01625">
    <property type="entry name" value="PMSR"/>
    <property type="match status" value="1"/>
</dbReference>
<evidence type="ECO:0000256" key="3">
    <source>
        <dbReference type="ARBA" id="ARBA00048782"/>
    </source>
</evidence>
<evidence type="ECO:0000256" key="2">
    <source>
        <dbReference type="ARBA" id="ARBA00047806"/>
    </source>
</evidence>